<reference evidence="11" key="2">
    <citation type="submission" date="2018-01" db="EMBL/GenBank/DDBJ databases">
        <authorList>
            <person name="Gaut B.S."/>
            <person name="Morton B.R."/>
            <person name="Clegg M.T."/>
            <person name="Duvall M.R."/>
        </authorList>
    </citation>
    <scope>NUCLEOTIDE SEQUENCE</scope>
    <source>
        <strain evidence="11">CchlOR14</strain>
    </source>
</reference>
<accession>A0A346D3W6</accession>
<feature type="transmembrane region" description="Helical" evidence="10">
    <location>
        <begin position="396"/>
        <end position="417"/>
    </location>
</feature>
<comment type="similarity">
    <text evidence="10">Belongs to the insect chemoreceptor superfamily. Heteromeric odorant receptor channel (TC 1.A.69) family.</text>
</comment>
<dbReference type="EMBL" id="MG859308">
    <property type="protein sequence ID" value="AXM05136.1"/>
    <property type="molecule type" value="mRNA"/>
</dbReference>
<feature type="transmembrane region" description="Helical" evidence="10">
    <location>
        <begin position="122"/>
        <end position="150"/>
    </location>
</feature>
<evidence type="ECO:0000256" key="10">
    <source>
        <dbReference type="RuleBase" id="RU351113"/>
    </source>
</evidence>
<dbReference type="GO" id="GO:0007165">
    <property type="term" value="P:signal transduction"/>
    <property type="evidence" value="ECO:0007669"/>
    <property type="project" value="UniProtKB-KW"/>
</dbReference>
<protein>
    <recommendedName>
        <fullName evidence="10">Odorant receptor</fullName>
    </recommendedName>
</protein>
<reference evidence="11" key="1">
    <citation type="journal article" date="2018" name="Insect Mol. Biol.">
        <title>An odorant receptor mediates the attractiveness of cis-jasmone to Campoletis chlorideae, the endoparasitoid of Helicoverpa armigera.</title>
        <authorList>
            <person name="Sun Y.L."/>
            <person name="Dong J.F."/>
            <person name="Ning C."/>
            <person name="Ding P.P."/>
            <person name="Huang L.Q."/>
            <person name="Sun J.G."/>
            <person name="Wang C.Z."/>
        </authorList>
    </citation>
    <scope>NUCLEOTIDE SEQUENCE</scope>
    <source>
        <strain evidence="11">CchlOR14</strain>
    </source>
</reference>
<evidence type="ECO:0000256" key="9">
    <source>
        <dbReference type="ARBA" id="ARBA00023224"/>
    </source>
</evidence>
<dbReference type="InterPro" id="IPR004117">
    <property type="entry name" value="7tm6_olfct_rcpt"/>
</dbReference>
<evidence type="ECO:0000313" key="11">
    <source>
        <dbReference type="EMBL" id="AXM05136.1"/>
    </source>
</evidence>
<evidence type="ECO:0000256" key="5">
    <source>
        <dbReference type="ARBA" id="ARBA00022725"/>
    </source>
</evidence>
<evidence type="ECO:0000256" key="2">
    <source>
        <dbReference type="ARBA" id="ARBA00022475"/>
    </source>
</evidence>
<dbReference type="PANTHER" id="PTHR21137:SF35">
    <property type="entry name" value="ODORANT RECEPTOR 19A-RELATED"/>
    <property type="match status" value="1"/>
</dbReference>
<keyword evidence="8 10" id="KW-0675">Receptor</keyword>
<name>A0A346D3W6_9HYME</name>
<keyword evidence="3 10" id="KW-0716">Sensory transduction</keyword>
<dbReference type="AlphaFoldDB" id="A0A346D3W6"/>
<keyword evidence="5 10" id="KW-0552">Olfaction</keyword>
<evidence type="ECO:0000256" key="6">
    <source>
        <dbReference type="ARBA" id="ARBA00022989"/>
    </source>
</evidence>
<dbReference type="PANTHER" id="PTHR21137">
    <property type="entry name" value="ODORANT RECEPTOR"/>
    <property type="match status" value="1"/>
</dbReference>
<dbReference type="GO" id="GO:0005549">
    <property type="term" value="F:odorant binding"/>
    <property type="evidence" value="ECO:0007669"/>
    <property type="project" value="InterPro"/>
</dbReference>
<sequence length="425" mass="48783">MVDQLSSYRKYVRRIRGLLLFTGLWPSRKWAGSAYRFIPFINGIVCFSLSCAVLSFCGDQFNNLELLTKGFGIVGSYWTAVLKVLCFRINHKELVDLHRTLEKYFEESLSNDKIRKQIFDPLTIFVVPFYALTILLFISTLAFFIAPVILVCVQLSNGIYPVKYLLPNPGKYPYSFEGGSLVYYVHYAWQMLAATYLLCLTSGVDSLFGYYVFQMHAIFQLMNHRMNNLGLADQDNGSIVRECVKMYQMLAKCRDHLQLIYGPIVFWIFLTSAIILCSQIFQASQTGQLTVGRAVLFVTYFALKLLQALMYAWYGSVIVTEVGKLKKLILFFCPIKQRFWSLVFCSEILFANEKQSEKFRDAVYCCDWPGSGDKSLMNDVLIMMCNKPLGITACKFLIISTNMFTTIINTTMSYFFLLQTLDEAN</sequence>
<dbReference type="GO" id="GO:0004984">
    <property type="term" value="F:olfactory receptor activity"/>
    <property type="evidence" value="ECO:0007669"/>
    <property type="project" value="InterPro"/>
</dbReference>
<keyword evidence="2" id="KW-1003">Cell membrane</keyword>
<feature type="transmembrane region" description="Helical" evidence="10">
    <location>
        <begin position="187"/>
        <end position="213"/>
    </location>
</feature>
<feature type="transmembrane region" description="Helical" evidence="10">
    <location>
        <begin position="294"/>
        <end position="314"/>
    </location>
</feature>
<evidence type="ECO:0000256" key="8">
    <source>
        <dbReference type="ARBA" id="ARBA00023170"/>
    </source>
</evidence>
<keyword evidence="7 10" id="KW-0472">Membrane</keyword>
<keyword evidence="4 10" id="KW-0812">Transmembrane</keyword>
<keyword evidence="9 10" id="KW-0807">Transducer</keyword>
<dbReference type="GO" id="GO:0005886">
    <property type="term" value="C:plasma membrane"/>
    <property type="evidence" value="ECO:0007669"/>
    <property type="project" value="UniProtKB-SubCell"/>
</dbReference>
<organism evidence="11">
    <name type="scientific">Campoletis chlorideae</name>
    <dbReference type="NCBI Taxonomy" id="219166"/>
    <lineage>
        <taxon>Eukaryota</taxon>
        <taxon>Metazoa</taxon>
        <taxon>Ecdysozoa</taxon>
        <taxon>Arthropoda</taxon>
        <taxon>Hexapoda</taxon>
        <taxon>Insecta</taxon>
        <taxon>Pterygota</taxon>
        <taxon>Neoptera</taxon>
        <taxon>Endopterygota</taxon>
        <taxon>Hymenoptera</taxon>
        <taxon>Apocrita</taxon>
        <taxon>Ichneumonoidea</taxon>
        <taxon>Ichneumonidae</taxon>
        <taxon>Campopleginae</taxon>
        <taxon>Dusona group</taxon>
        <taxon>Campoletis</taxon>
    </lineage>
</organism>
<feature type="transmembrane region" description="Helical" evidence="10">
    <location>
        <begin position="259"/>
        <end position="282"/>
    </location>
</feature>
<comment type="subcellular location">
    <subcellularLocation>
        <location evidence="1 10">Cell membrane</location>
        <topology evidence="1 10">Multi-pass membrane protein</topology>
    </subcellularLocation>
</comment>
<evidence type="ECO:0000256" key="4">
    <source>
        <dbReference type="ARBA" id="ARBA00022692"/>
    </source>
</evidence>
<feature type="transmembrane region" description="Helical" evidence="10">
    <location>
        <begin position="70"/>
        <end position="89"/>
    </location>
</feature>
<dbReference type="Pfam" id="PF02949">
    <property type="entry name" value="7tm_6"/>
    <property type="match status" value="1"/>
</dbReference>
<evidence type="ECO:0000256" key="1">
    <source>
        <dbReference type="ARBA" id="ARBA00004651"/>
    </source>
</evidence>
<evidence type="ECO:0000256" key="3">
    <source>
        <dbReference type="ARBA" id="ARBA00022606"/>
    </source>
</evidence>
<evidence type="ECO:0000256" key="7">
    <source>
        <dbReference type="ARBA" id="ARBA00023136"/>
    </source>
</evidence>
<proteinExistence type="evidence at transcript level"/>
<feature type="transmembrane region" description="Helical" evidence="10">
    <location>
        <begin position="37"/>
        <end position="58"/>
    </location>
</feature>
<keyword evidence="6 10" id="KW-1133">Transmembrane helix</keyword>